<dbReference type="InterPro" id="IPR004441">
    <property type="entry name" value="rRNA_MeTrfase_TrmH"/>
</dbReference>
<dbReference type="GO" id="GO:0008173">
    <property type="term" value="F:RNA methyltransferase activity"/>
    <property type="evidence" value="ECO:0007669"/>
    <property type="project" value="InterPro"/>
</dbReference>
<dbReference type="GO" id="GO:0006396">
    <property type="term" value="P:RNA processing"/>
    <property type="evidence" value="ECO:0007669"/>
    <property type="project" value="InterPro"/>
</dbReference>
<sequence>MKHKHPKHLPAPDGIETFYEVRSRDSNLPQEEFLRLPRHPVYIVLDNLRSAFNVGAIFRLADATRAQMVITCGYTAHPPHRKLAQTALGTTNTVPTCHYDSITDALHELKLKQVQIIGLETVVGAKPYYAVTYYFPVAVVLGNEALGVSQAALQLCDELVEIPVFGFKNSLNVATAAAVMLYELLRQGNWLSPPV</sequence>
<organism evidence="4">
    <name type="scientific">candidate division WOR-3 bacterium</name>
    <dbReference type="NCBI Taxonomy" id="2052148"/>
    <lineage>
        <taxon>Bacteria</taxon>
        <taxon>Bacteria division WOR-3</taxon>
    </lineage>
</organism>
<keyword evidence="2 4" id="KW-0808">Transferase</keyword>
<dbReference type="InterPro" id="IPR029028">
    <property type="entry name" value="Alpha/beta_knot_MTases"/>
</dbReference>
<dbReference type="Gene3D" id="3.40.1280.10">
    <property type="match status" value="1"/>
</dbReference>
<dbReference type="GO" id="GO:0003723">
    <property type="term" value="F:RNA binding"/>
    <property type="evidence" value="ECO:0007669"/>
    <property type="project" value="InterPro"/>
</dbReference>
<accession>A0A7C1NBK1</accession>
<dbReference type="PANTHER" id="PTHR46429:SF1">
    <property type="entry name" value="23S RRNA (GUANOSINE-2'-O-)-METHYLTRANSFERASE RLMB"/>
    <property type="match status" value="1"/>
</dbReference>
<dbReference type="CDD" id="cd18097">
    <property type="entry name" value="SpoU-like"/>
    <property type="match status" value="1"/>
</dbReference>
<proteinExistence type="predicted"/>
<dbReference type="SUPFAM" id="SSF75217">
    <property type="entry name" value="alpha/beta knot"/>
    <property type="match status" value="1"/>
</dbReference>
<dbReference type="AlphaFoldDB" id="A0A7C1NBK1"/>
<evidence type="ECO:0000259" key="3">
    <source>
        <dbReference type="Pfam" id="PF00588"/>
    </source>
</evidence>
<gene>
    <name evidence="4" type="ORF">ENP94_01215</name>
</gene>
<feature type="domain" description="tRNA/rRNA methyltransferase SpoU type" evidence="3">
    <location>
        <begin position="41"/>
        <end position="182"/>
    </location>
</feature>
<evidence type="ECO:0000256" key="1">
    <source>
        <dbReference type="ARBA" id="ARBA00022603"/>
    </source>
</evidence>
<protein>
    <submittedName>
        <fullName evidence="4">TrmH family RNA methyltransferase</fullName>
    </submittedName>
</protein>
<dbReference type="InterPro" id="IPR029026">
    <property type="entry name" value="tRNA_m1G_MTases_N"/>
</dbReference>
<dbReference type="GO" id="GO:0032259">
    <property type="term" value="P:methylation"/>
    <property type="evidence" value="ECO:0007669"/>
    <property type="project" value="UniProtKB-KW"/>
</dbReference>
<keyword evidence="1 4" id="KW-0489">Methyltransferase</keyword>
<evidence type="ECO:0000313" key="4">
    <source>
        <dbReference type="EMBL" id="HEA86615.1"/>
    </source>
</evidence>
<dbReference type="EMBL" id="DSLG01000002">
    <property type="protein sequence ID" value="HEA86615.1"/>
    <property type="molecule type" value="Genomic_DNA"/>
</dbReference>
<comment type="caution">
    <text evidence="4">The sequence shown here is derived from an EMBL/GenBank/DDBJ whole genome shotgun (WGS) entry which is preliminary data.</text>
</comment>
<reference evidence="4" key="1">
    <citation type="journal article" date="2020" name="mSystems">
        <title>Genome- and Community-Level Interaction Insights into Carbon Utilization and Element Cycling Functions of Hydrothermarchaeota in Hydrothermal Sediment.</title>
        <authorList>
            <person name="Zhou Z."/>
            <person name="Liu Y."/>
            <person name="Xu W."/>
            <person name="Pan J."/>
            <person name="Luo Z.H."/>
            <person name="Li M."/>
        </authorList>
    </citation>
    <scope>NUCLEOTIDE SEQUENCE [LARGE SCALE GENOMIC DNA]</scope>
    <source>
        <strain evidence="4">SpSt-265</strain>
    </source>
</reference>
<dbReference type="GO" id="GO:0005829">
    <property type="term" value="C:cytosol"/>
    <property type="evidence" value="ECO:0007669"/>
    <property type="project" value="TreeGrafter"/>
</dbReference>
<evidence type="ECO:0000256" key="2">
    <source>
        <dbReference type="ARBA" id="ARBA00022679"/>
    </source>
</evidence>
<name>A0A7C1NBK1_UNCW3</name>
<dbReference type="PANTHER" id="PTHR46429">
    <property type="entry name" value="23S RRNA (GUANOSINE-2'-O-)-METHYLTRANSFERASE RLMB"/>
    <property type="match status" value="1"/>
</dbReference>
<dbReference type="Pfam" id="PF00588">
    <property type="entry name" value="SpoU_methylase"/>
    <property type="match status" value="1"/>
</dbReference>
<dbReference type="InterPro" id="IPR001537">
    <property type="entry name" value="SpoU_MeTrfase"/>
</dbReference>